<name>G1C7N5_9GAMM</name>
<dbReference type="Pfam" id="PF03537">
    <property type="entry name" value="Glyco_hydro_114"/>
    <property type="match status" value="1"/>
</dbReference>
<evidence type="ECO:0000259" key="2">
    <source>
        <dbReference type="Pfam" id="PF03537"/>
    </source>
</evidence>
<dbReference type="EMBL" id="JF747239">
    <property type="protein sequence ID" value="AEK10661.1"/>
    <property type="molecule type" value="Genomic_DNA"/>
</dbReference>
<keyword evidence="1" id="KW-0732">Signal</keyword>
<dbReference type="AlphaFoldDB" id="G1C7N5"/>
<dbReference type="Gene3D" id="3.20.20.70">
    <property type="entry name" value="Aldolase class I"/>
    <property type="match status" value="1"/>
</dbReference>
<feature type="signal peptide" evidence="1">
    <location>
        <begin position="1"/>
        <end position="20"/>
    </location>
</feature>
<dbReference type="SUPFAM" id="SSF51445">
    <property type="entry name" value="(Trans)glycosidases"/>
    <property type="match status" value="1"/>
</dbReference>
<dbReference type="PANTHER" id="PTHR35273">
    <property type="entry name" value="ALPHA-1,4 POLYGALACTOSAMINIDASE, PUTATIVE (AFU_ORTHOLOGUE AFUA_3G07890)-RELATED"/>
    <property type="match status" value="1"/>
</dbReference>
<feature type="domain" description="Glycoside-hydrolase family GH114 TIM-barrel" evidence="2">
    <location>
        <begin position="35"/>
        <end position="258"/>
    </location>
</feature>
<accession>G1C7N5</accession>
<evidence type="ECO:0000313" key="3">
    <source>
        <dbReference type="EMBL" id="AEK10661.1"/>
    </source>
</evidence>
<proteinExistence type="predicted"/>
<dbReference type="InterPro" id="IPR017853">
    <property type="entry name" value="GH"/>
</dbReference>
<protein>
    <submittedName>
        <fullName evidence="3">Nucleoid occlusion protein</fullName>
    </submittedName>
</protein>
<sequence>MAASIPLVSALVSALLPATAPPPEGSWYQPDIDLSWQIQLQGPINSGYTADLYVLDLFDTPQNVIDDLHASGRRVICYFSAGTFENWREDKGRFTAADKGRRLGNWPGERWLDTRSINVRAIMSDRIALAASKGCDGVDPDNVDGYSNRTGFPLSYNSQLDYNRFLFDTAHDHGLAVSLKNDLGQIEDLVEYADFAVNESCHQWQECHLLTPFIEAGKPVLHIDYLYGSDPQGHNIHCQHMNSLSFRSLTLPVALDDSYRFSCN</sequence>
<feature type="chain" id="PRO_5003411894" evidence="1">
    <location>
        <begin position="21"/>
        <end position="264"/>
    </location>
</feature>
<reference evidence="3" key="1">
    <citation type="submission" date="2011-03" db="EMBL/GenBank/DDBJ databases">
        <title>Genes Involved in Alkane Degradation in Alcanivorax hongdengensis Strain A-11-3.</title>
        <authorList>
            <person name="Wang W."/>
        </authorList>
    </citation>
    <scope>NUCLEOTIDE SEQUENCE</scope>
    <source>
        <strain evidence="3">A-11-3</strain>
    </source>
</reference>
<dbReference type="InterPro" id="IPR004352">
    <property type="entry name" value="GH114_TIM-barrel"/>
</dbReference>
<evidence type="ECO:0000256" key="1">
    <source>
        <dbReference type="SAM" id="SignalP"/>
    </source>
</evidence>
<organism evidence="3">
    <name type="scientific">Alcanivorax hongdengensis</name>
    <dbReference type="NCBI Taxonomy" id="519051"/>
    <lineage>
        <taxon>Bacteria</taxon>
        <taxon>Pseudomonadati</taxon>
        <taxon>Pseudomonadota</taxon>
        <taxon>Gammaproteobacteria</taxon>
        <taxon>Oceanospirillales</taxon>
        <taxon>Alcanivoracaceae</taxon>
        <taxon>Alcanivorax</taxon>
    </lineage>
</organism>
<dbReference type="InterPro" id="IPR013785">
    <property type="entry name" value="Aldolase_TIM"/>
</dbReference>
<dbReference type="PANTHER" id="PTHR35273:SF2">
    <property type="entry name" value="ALPHA-GALACTOSIDASE"/>
    <property type="match status" value="1"/>
</dbReference>